<dbReference type="EMBL" id="CCKQ01001281">
    <property type="protein sequence ID" value="CDW72379.1"/>
    <property type="molecule type" value="Genomic_DNA"/>
</dbReference>
<dbReference type="InParanoid" id="A0A077ZS85"/>
<evidence type="ECO:0000256" key="1">
    <source>
        <dbReference type="SAM" id="MobiDB-lite"/>
    </source>
</evidence>
<feature type="compositionally biased region" description="Polar residues" evidence="1">
    <location>
        <begin position="195"/>
        <end position="221"/>
    </location>
</feature>
<feature type="transmembrane region" description="Helical" evidence="2">
    <location>
        <begin position="17"/>
        <end position="37"/>
    </location>
</feature>
<dbReference type="AlphaFoldDB" id="A0A077ZS85"/>
<evidence type="ECO:0000256" key="2">
    <source>
        <dbReference type="SAM" id="Phobius"/>
    </source>
</evidence>
<evidence type="ECO:0000313" key="3">
    <source>
        <dbReference type="EMBL" id="CDW72379.1"/>
    </source>
</evidence>
<keyword evidence="2" id="KW-1133">Transmembrane helix</keyword>
<reference evidence="3 4" key="1">
    <citation type="submission" date="2014-06" db="EMBL/GenBank/DDBJ databases">
        <authorList>
            <person name="Swart Estienne"/>
        </authorList>
    </citation>
    <scope>NUCLEOTIDE SEQUENCE [LARGE SCALE GENOMIC DNA]</scope>
    <source>
        <strain evidence="3 4">130c</strain>
    </source>
</reference>
<sequence>MLIYSDWVKAGLLKYQIGYFFIGIYGFNLAINMAIVISETLKNLYVKFQTVLAKLRFKKVLKRKIFNINNDFKLRKISLQGTERASKDLTILTVVQEGFEDENDDINMIYTQRPQNKNPVFINPSISFDVLHRVSPSPRSKSKFPESFQQLIEQKIDQNYNTNDSQQNELSDTMKSNQSMLYQLRQDRPNISIGNLQQQRDSYNNSPETDNTQRSSDNGSRTKQKQPQTPTQNQLIYQGDTIMPKIQPRKLSSFNKKFNYIQDKSSVNKLKVYDRRIMNNSQIDNRQSISMEEVSDKQAYNPRFQFINFDHEDDIISCDGQDQEAINVIHKNIFDPEKSTLDQQQRNQRKLSNILLSQYSQRAILSVSSQVDYESDYGSPRSVRNSSANIRAQTPKNSNTRKPLNQAFDTGKRSKFVKNQALNKDQIIQNNDKSF</sequence>
<keyword evidence="2" id="KW-0812">Transmembrane</keyword>
<proteinExistence type="predicted"/>
<dbReference type="Proteomes" id="UP000039865">
    <property type="component" value="Unassembled WGS sequence"/>
</dbReference>
<organism evidence="3 4">
    <name type="scientific">Stylonychia lemnae</name>
    <name type="common">Ciliate</name>
    <dbReference type="NCBI Taxonomy" id="5949"/>
    <lineage>
        <taxon>Eukaryota</taxon>
        <taxon>Sar</taxon>
        <taxon>Alveolata</taxon>
        <taxon>Ciliophora</taxon>
        <taxon>Intramacronucleata</taxon>
        <taxon>Spirotrichea</taxon>
        <taxon>Stichotrichia</taxon>
        <taxon>Sporadotrichida</taxon>
        <taxon>Oxytrichidae</taxon>
        <taxon>Stylonychinae</taxon>
        <taxon>Stylonychia</taxon>
    </lineage>
</organism>
<accession>A0A077ZS85</accession>
<evidence type="ECO:0000313" key="4">
    <source>
        <dbReference type="Proteomes" id="UP000039865"/>
    </source>
</evidence>
<keyword evidence="4" id="KW-1185">Reference proteome</keyword>
<feature type="region of interest" description="Disordered" evidence="1">
    <location>
        <begin position="375"/>
        <end position="412"/>
    </location>
</feature>
<feature type="compositionally biased region" description="Polar residues" evidence="1">
    <location>
        <begin position="382"/>
        <end position="403"/>
    </location>
</feature>
<protein>
    <recommendedName>
        <fullName evidence="5">Transmembrane protein</fullName>
    </recommendedName>
</protein>
<gene>
    <name evidence="3" type="primary">Contig12546.g13395</name>
    <name evidence="3" type="ORF">STYLEM_1339</name>
</gene>
<feature type="region of interest" description="Disordered" evidence="1">
    <location>
        <begin position="195"/>
        <end position="240"/>
    </location>
</feature>
<evidence type="ECO:0008006" key="5">
    <source>
        <dbReference type="Google" id="ProtNLM"/>
    </source>
</evidence>
<keyword evidence="2" id="KW-0472">Membrane</keyword>
<name>A0A077ZS85_STYLE</name>